<keyword evidence="2" id="KW-1185">Reference proteome</keyword>
<protein>
    <submittedName>
        <fullName evidence="1">Uncharacterized protein</fullName>
    </submittedName>
</protein>
<dbReference type="RefSeq" id="WP_015320156.1">
    <property type="nucleotide sequence ID" value="NC_019974.1"/>
</dbReference>
<dbReference type="STRING" id="694430.Natoc_0849"/>
<proteinExistence type="predicted"/>
<name>L0JUJ8_9EURY</name>
<reference evidence="1 2" key="1">
    <citation type="submission" date="2012-11" db="EMBL/GenBank/DDBJ databases">
        <title>FINISHED of Natronococcus occultus SP4, DSM 3396.</title>
        <authorList>
            <consortium name="DOE Joint Genome Institute"/>
            <person name="Eisen J."/>
            <person name="Huntemann M."/>
            <person name="Wei C.-L."/>
            <person name="Han J."/>
            <person name="Detter J.C."/>
            <person name="Han C."/>
            <person name="Tapia R."/>
            <person name="Chen A."/>
            <person name="Kyrpides N."/>
            <person name="Mavromatis K."/>
            <person name="Markowitz V."/>
            <person name="Szeto E."/>
            <person name="Ivanova N."/>
            <person name="Mikhailova N."/>
            <person name="Ovchinnikova G."/>
            <person name="Pagani I."/>
            <person name="Pati A."/>
            <person name="Goodwin L."/>
            <person name="Nordberg H.P."/>
            <person name="Cantor M.N."/>
            <person name="Hua S.X."/>
            <person name="Woyke T."/>
            <person name="Eisen J."/>
            <person name="Klenk H.-P."/>
            <person name="Klenk H.-P."/>
        </authorList>
    </citation>
    <scope>NUCLEOTIDE SEQUENCE [LARGE SCALE GENOMIC DNA]</scope>
    <source>
        <strain evidence="1 2">SP4</strain>
    </source>
</reference>
<accession>L0JUJ8</accession>
<dbReference type="AlphaFoldDB" id="L0JUJ8"/>
<dbReference type="EMBL" id="CP003929">
    <property type="protein sequence ID" value="AGB36702.1"/>
    <property type="molecule type" value="Genomic_DNA"/>
</dbReference>
<organism evidence="1 2">
    <name type="scientific">Natronococcus occultus SP4</name>
    <dbReference type="NCBI Taxonomy" id="694430"/>
    <lineage>
        <taxon>Archaea</taxon>
        <taxon>Methanobacteriati</taxon>
        <taxon>Methanobacteriota</taxon>
        <taxon>Stenosarchaea group</taxon>
        <taxon>Halobacteria</taxon>
        <taxon>Halobacteriales</taxon>
        <taxon>Natrialbaceae</taxon>
        <taxon>Natronococcus</taxon>
    </lineage>
</organism>
<dbReference type="HOGENOM" id="CLU_2949397_0_0_2"/>
<dbReference type="GeneID" id="14401963"/>
<evidence type="ECO:0000313" key="2">
    <source>
        <dbReference type="Proteomes" id="UP000010878"/>
    </source>
</evidence>
<gene>
    <name evidence="1" type="ORF">Natoc_0849</name>
</gene>
<dbReference type="Proteomes" id="UP000010878">
    <property type="component" value="Chromosome"/>
</dbReference>
<sequence>MCDKNKEDEDSNWMRAGYDPYWSELAQNDAEFAEMMKEEDPEQYYSWSWTQNGPDESSE</sequence>
<dbReference type="KEGG" id="nou:Natoc_0849"/>
<evidence type="ECO:0000313" key="1">
    <source>
        <dbReference type="EMBL" id="AGB36702.1"/>
    </source>
</evidence>